<reference evidence="1 2" key="1">
    <citation type="submission" date="2019-08" db="EMBL/GenBank/DDBJ databases">
        <title>Five species of Acinetobacter isolated from floral nectar and animal pollinators.</title>
        <authorList>
            <person name="Hendry T.A."/>
        </authorList>
    </citation>
    <scope>NUCLEOTIDE SEQUENCE [LARGE SCALE GENOMIC DNA]</scope>
    <source>
        <strain evidence="1 2">MD18.27</strain>
    </source>
</reference>
<organism evidence="1 2">
    <name type="scientific">Acinetobacter pollinis</name>
    <dbReference type="NCBI Taxonomy" id="2605270"/>
    <lineage>
        <taxon>Bacteria</taxon>
        <taxon>Pseudomonadati</taxon>
        <taxon>Pseudomonadota</taxon>
        <taxon>Gammaproteobacteria</taxon>
        <taxon>Moraxellales</taxon>
        <taxon>Moraxellaceae</taxon>
        <taxon>Acinetobacter</taxon>
    </lineage>
</organism>
<evidence type="ECO:0000313" key="2">
    <source>
        <dbReference type="Proteomes" id="UP001339883"/>
    </source>
</evidence>
<sequence>MALDIGEDFKTRWLNTPQAARQTYIDDLSRICELLTPESDIDEWKASDELAQTTSEQKIQHAYEVLKAQMIEDARCREQKRLEDKIFKQRKAEDEYLKNLQLDERLQEQSQVEQLKSLQNKLNTETKSYSSRYQKQSFASASSQTSDKALKLNHVQLQQVIENIQLRLELEAEGLIEHIQKSVESFNQNLQQAAEEEVKILLDENKSKNSA</sequence>
<dbReference type="Proteomes" id="UP001339883">
    <property type="component" value="Unassembled WGS sequence"/>
</dbReference>
<dbReference type="EMBL" id="VTDN01000004">
    <property type="protein sequence ID" value="MEB5476775.1"/>
    <property type="molecule type" value="Genomic_DNA"/>
</dbReference>
<name>A0ABU6DSG1_9GAMM</name>
<accession>A0ABU6DSG1</accession>
<comment type="caution">
    <text evidence="1">The sequence shown here is derived from an EMBL/GenBank/DDBJ whole genome shotgun (WGS) entry which is preliminary data.</text>
</comment>
<dbReference type="RefSeq" id="WP_195771549.1">
    <property type="nucleotide sequence ID" value="NZ_VTDN01000004.1"/>
</dbReference>
<gene>
    <name evidence="1" type="ORF">I2F25_06920</name>
</gene>
<evidence type="ECO:0000313" key="1">
    <source>
        <dbReference type="EMBL" id="MEB5476775.1"/>
    </source>
</evidence>
<keyword evidence="2" id="KW-1185">Reference proteome</keyword>
<proteinExistence type="predicted"/>
<protein>
    <submittedName>
        <fullName evidence="1">Uncharacterized protein</fullName>
    </submittedName>
</protein>